<feature type="domain" description="DUF6598" evidence="1">
    <location>
        <begin position="24"/>
        <end position="252"/>
    </location>
</feature>
<organism evidence="2 3">
    <name type="scientific">Digitaria exilis</name>
    <dbReference type="NCBI Taxonomy" id="1010633"/>
    <lineage>
        <taxon>Eukaryota</taxon>
        <taxon>Viridiplantae</taxon>
        <taxon>Streptophyta</taxon>
        <taxon>Embryophyta</taxon>
        <taxon>Tracheophyta</taxon>
        <taxon>Spermatophyta</taxon>
        <taxon>Magnoliopsida</taxon>
        <taxon>Liliopsida</taxon>
        <taxon>Poales</taxon>
        <taxon>Poaceae</taxon>
        <taxon>PACMAD clade</taxon>
        <taxon>Panicoideae</taxon>
        <taxon>Panicodae</taxon>
        <taxon>Paniceae</taxon>
        <taxon>Anthephorinae</taxon>
        <taxon>Digitaria</taxon>
    </lineage>
</organism>
<evidence type="ECO:0000259" key="1">
    <source>
        <dbReference type="Pfam" id="PF20241"/>
    </source>
</evidence>
<dbReference type="PANTHER" id="PTHR33065">
    <property type="entry name" value="OS07G0486400 PROTEIN"/>
    <property type="match status" value="1"/>
</dbReference>
<dbReference type="PANTHER" id="PTHR33065:SF176">
    <property type="entry name" value="DUF6598 DOMAIN-CONTAINING PROTEIN"/>
    <property type="match status" value="1"/>
</dbReference>
<evidence type="ECO:0000313" key="2">
    <source>
        <dbReference type="EMBL" id="KAF8686033.1"/>
    </source>
</evidence>
<keyword evidence="3" id="KW-1185">Reference proteome</keyword>
<name>A0A835BDW6_9POAL</name>
<proteinExistence type="predicted"/>
<dbReference type="OrthoDB" id="673623at2759"/>
<evidence type="ECO:0000313" key="3">
    <source>
        <dbReference type="Proteomes" id="UP000636709"/>
    </source>
</evidence>
<dbReference type="EMBL" id="JACEFO010002082">
    <property type="protein sequence ID" value="KAF8686033.1"/>
    <property type="molecule type" value="Genomic_DNA"/>
</dbReference>
<sequence length="275" mass="30824">MLLSDPKDCKFYHGTCFTHQSRNMLQIFSLKLAKIPVDTGSVELYGYIATRDVLDPLLNYVVNFSRNDPLIVKKGSLIEMTGPKRGIELCDSTLIEYDMRIKTGGQAKSDLQLIDGVSFVDERGTLSEYAITRRIHGDYGAVDITISRLDHAFEATVEVVIPEVQGSFNMSLGCFTSKLDKEIQLFDGTIVEPRGLGWSVVAVVMRTQMHLKFKIGSEPSSSSEYCCSFMPHCHGHATELVKTDFASISVKVTWSSLPCRWTTLHTLLERYAHDK</sequence>
<dbReference type="Pfam" id="PF20241">
    <property type="entry name" value="DUF6598"/>
    <property type="match status" value="1"/>
</dbReference>
<dbReference type="Proteomes" id="UP000636709">
    <property type="component" value="Unassembled WGS sequence"/>
</dbReference>
<protein>
    <recommendedName>
        <fullName evidence="1">DUF6598 domain-containing protein</fullName>
    </recommendedName>
</protein>
<accession>A0A835BDW6</accession>
<dbReference type="InterPro" id="IPR046533">
    <property type="entry name" value="DUF6598"/>
</dbReference>
<dbReference type="AlphaFoldDB" id="A0A835BDW6"/>
<reference evidence="2" key="1">
    <citation type="submission" date="2020-07" db="EMBL/GenBank/DDBJ databases">
        <title>Genome sequence and genetic diversity analysis of an under-domesticated orphan crop, white fonio (Digitaria exilis).</title>
        <authorList>
            <person name="Bennetzen J.L."/>
            <person name="Chen S."/>
            <person name="Ma X."/>
            <person name="Wang X."/>
            <person name="Yssel A.E.J."/>
            <person name="Chaluvadi S.R."/>
            <person name="Johnson M."/>
            <person name="Gangashetty P."/>
            <person name="Hamidou F."/>
            <person name="Sanogo M.D."/>
            <person name="Zwaenepoel A."/>
            <person name="Wallace J."/>
            <person name="Van De Peer Y."/>
            <person name="Van Deynze A."/>
        </authorList>
    </citation>
    <scope>NUCLEOTIDE SEQUENCE</scope>
    <source>
        <tissue evidence="2">Leaves</tissue>
    </source>
</reference>
<comment type="caution">
    <text evidence="2">The sequence shown here is derived from an EMBL/GenBank/DDBJ whole genome shotgun (WGS) entry which is preliminary data.</text>
</comment>
<gene>
    <name evidence="2" type="ORF">HU200_043964</name>
</gene>